<evidence type="ECO:0000313" key="2">
    <source>
        <dbReference type="Proteomes" id="UP000789570"/>
    </source>
</evidence>
<protein>
    <submittedName>
        <fullName evidence="1">16859_t:CDS:1</fullName>
    </submittedName>
</protein>
<organism evidence="1 2">
    <name type="scientific">Funneliformis caledonium</name>
    <dbReference type="NCBI Taxonomy" id="1117310"/>
    <lineage>
        <taxon>Eukaryota</taxon>
        <taxon>Fungi</taxon>
        <taxon>Fungi incertae sedis</taxon>
        <taxon>Mucoromycota</taxon>
        <taxon>Glomeromycotina</taxon>
        <taxon>Glomeromycetes</taxon>
        <taxon>Glomerales</taxon>
        <taxon>Glomeraceae</taxon>
        <taxon>Funneliformis</taxon>
    </lineage>
</organism>
<dbReference type="Proteomes" id="UP000789570">
    <property type="component" value="Unassembled WGS sequence"/>
</dbReference>
<name>A0A9N8VU43_9GLOM</name>
<reference evidence="1" key="1">
    <citation type="submission" date="2021-06" db="EMBL/GenBank/DDBJ databases">
        <authorList>
            <person name="Kallberg Y."/>
            <person name="Tangrot J."/>
            <person name="Rosling A."/>
        </authorList>
    </citation>
    <scope>NUCLEOTIDE SEQUENCE</scope>
    <source>
        <strain evidence="1">UK204</strain>
    </source>
</reference>
<dbReference type="AlphaFoldDB" id="A0A9N8VU43"/>
<evidence type="ECO:0000313" key="1">
    <source>
        <dbReference type="EMBL" id="CAG8460607.1"/>
    </source>
</evidence>
<accession>A0A9N8VU43</accession>
<proteinExistence type="predicted"/>
<sequence length="121" mass="13415">MCYSPNQILILRAFSTACIGDPMELIAIFVKPYTTRIPFFPSKKKRPIFSPVVSPDVRPTLNTGCEISTESRFLIISMVHERLIGSYDNSSNVLSDIPSGSKFRKLPLLVFTSEAMAASTP</sequence>
<comment type="caution">
    <text evidence="1">The sequence shown here is derived from an EMBL/GenBank/DDBJ whole genome shotgun (WGS) entry which is preliminary data.</text>
</comment>
<keyword evidence="2" id="KW-1185">Reference proteome</keyword>
<dbReference type="EMBL" id="CAJVPQ010000232">
    <property type="protein sequence ID" value="CAG8460607.1"/>
    <property type="molecule type" value="Genomic_DNA"/>
</dbReference>
<gene>
    <name evidence="1" type="ORF">FCALED_LOCUS1723</name>
</gene>